<dbReference type="STRING" id="1513793.SAMN06296036_102137"/>
<keyword evidence="3" id="KW-0812">Transmembrane</keyword>
<dbReference type="EMBL" id="FWZT01000002">
    <property type="protein sequence ID" value="SME94685.1"/>
    <property type="molecule type" value="Genomic_DNA"/>
</dbReference>
<feature type="transmembrane region" description="Helical" evidence="3">
    <location>
        <begin position="187"/>
        <end position="207"/>
    </location>
</feature>
<dbReference type="InterPro" id="IPR003594">
    <property type="entry name" value="HATPase_dom"/>
</dbReference>
<dbReference type="Proteomes" id="UP000192907">
    <property type="component" value="Unassembled WGS sequence"/>
</dbReference>
<dbReference type="Gene3D" id="1.20.120.160">
    <property type="entry name" value="HPT domain"/>
    <property type="match status" value="1"/>
</dbReference>
<protein>
    <submittedName>
        <fullName evidence="5">Histidine kinase-, DNA gyrase B-, and HSP90-like ATPase</fullName>
    </submittedName>
</protein>
<dbReference type="Pfam" id="PF07695">
    <property type="entry name" value="7TMR-DISM_7TM"/>
    <property type="match status" value="1"/>
</dbReference>
<dbReference type="CDD" id="cd00088">
    <property type="entry name" value="HPT"/>
    <property type="match status" value="1"/>
</dbReference>
<dbReference type="Gene3D" id="2.60.40.2380">
    <property type="match status" value="1"/>
</dbReference>
<keyword evidence="3" id="KW-0472">Membrane</keyword>
<keyword evidence="2" id="KW-0175">Coiled coil</keyword>
<feature type="modified residue" description="Phosphohistidine" evidence="1">
    <location>
        <position position="608"/>
    </location>
</feature>
<gene>
    <name evidence="5" type="ORF">SAMN06296036_102137</name>
</gene>
<dbReference type="PANTHER" id="PTHR43395">
    <property type="entry name" value="SENSOR HISTIDINE KINASE CHEA"/>
    <property type="match status" value="1"/>
</dbReference>
<dbReference type="InterPro" id="IPR011623">
    <property type="entry name" value="7TMR_DISM_rcpt_extracell_dom1"/>
</dbReference>
<feature type="transmembrane region" description="Helical" evidence="3">
    <location>
        <begin position="249"/>
        <end position="268"/>
    </location>
</feature>
<feature type="transmembrane region" description="Helical" evidence="3">
    <location>
        <begin position="333"/>
        <end position="354"/>
    </location>
</feature>
<dbReference type="InterPro" id="IPR008207">
    <property type="entry name" value="Sig_transdc_His_kin_Hpt_dom"/>
</dbReference>
<proteinExistence type="predicted"/>
<dbReference type="Gene3D" id="3.30.565.10">
    <property type="entry name" value="Histidine kinase-like ATPase, C-terminal domain"/>
    <property type="match status" value="1"/>
</dbReference>
<evidence type="ECO:0000256" key="1">
    <source>
        <dbReference type="PROSITE-ProRule" id="PRU00110"/>
    </source>
</evidence>
<dbReference type="PANTHER" id="PTHR43395:SF10">
    <property type="entry name" value="CHEMOTAXIS PROTEIN CHEA"/>
    <property type="match status" value="1"/>
</dbReference>
<dbReference type="RefSeq" id="WP_132315490.1">
    <property type="nucleotide sequence ID" value="NZ_FWZT01000002.1"/>
</dbReference>
<keyword evidence="5" id="KW-0418">Kinase</keyword>
<dbReference type="PROSITE" id="PS50894">
    <property type="entry name" value="HPT"/>
    <property type="match status" value="1"/>
</dbReference>
<keyword evidence="5" id="KW-0808">Transferase</keyword>
<evidence type="ECO:0000256" key="2">
    <source>
        <dbReference type="SAM" id="Coils"/>
    </source>
</evidence>
<dbReference type="OrthoDB" id="5287347at2"/>
<name>A0A1Y6B7J4_9BACT</name>
<evidence type="ECO:0000256" key="3">
    <source>
        <dbReference type="SAM" id="Phobius"/>
    </source>
</evidence>
<keyword evidence="3" id="KW-1133">Transmembrane helix</keyword>
<dbReference type="InterPro" id="IPR011622">
    <property type="entry name" value="7TMR_DISM_rcpt_extracell_dom2"/>
</dbReference>
<feature type="coiled-coil region" evidence="2">
    <location>
        <begin position="379"/>
        <end position="424"/>
    </location>
</feature>
<dbReference type="Pfam" id="PF07696">
    <property type="entry name" value="7TMR-DISMED2"/>
    <property type="match status" value="1"/>
</dbReference>
<evidence type="ECO:0000259" key="4">
    <source>
        <dbReference type="PROSITE" id="PS50894"/>
    </source>
</evidence>
<dbReference type="GO" id="GO:0004672">
    <property type="term" value="F:protein kinase activity"/>
    <property type="evidence" value="ECO:0007669"/>
    <property type="project" value="UniProtKB-ARBA"/>
</dbReference>
<dbReference type="InterPro" id="IPR036641">
    <property type="entry name" value="HPT_dom_sf"/>
</dbReference>
<keyword evidence="6" id="KW-1185">Reference proteome</keyword>
<reference evidence="6" key="1">
    <citation type="submission" date="2017-04" db="EMBL/GenBank/DDBJ databases">
        <authorList>
            <person name="Varghese N."/>
            <person name="Submissions S."/>
        </authorList>
    </citation>
    <scope>NUCLEOTIDE SEQUENCE [LARGE SCALE GENOMIC DNA]</scope>
    <source>
        <strain evidence="6">RKEM611</strain>
    </source>
</reference>
<accession>A0A1Y6B7J4</accession>
<dbReference type="SUPFAM" id="SSF47226">
    <property type="entry name" value="Histidine-containing phosphotransfer domain, HPT domain"/>
    <property type="match status" value="1"/>
</dbReference>
<dbReference type="SMART" id="SM00387">
    <property type="entry name" value="HATPase_c"/>
    <property type="match status" value="1"/>
</dbReference>
<evidence type="ECO:0000313" key="5">
    <source>
        <dbReference type="EMBL" id="SME94685.1"/>
    </source>
</evidence>
<dbReference type="InterPro" id="IPR051315">
    <property type="entry name" value="Bact_Chemotaxis_CheA"/>
</dbReference>
<dbReference type="SUPFAM" id="SSF55874">
    <property type="entry name" value="ATPase domain of HSP90 chaperone/DNA topoisomerase II/histidine kinase"/>
    <property type="match status" value="1"/>
</dbReference>
<keyword evidence="1" id="KW-0597">Phosphoprotein</keyword>
<dbReference type="Pfam" id="PF02518">
    <property type="entry name" value="HATPase_c"/>
    <property type="match status" value="1"/>
</dbReference>
<dbReference type="InterPro" id="IPR036890">
    <property type="entry name" value="HATPase_C_sf"/>
</dbReference>
<feature type="domain" description="HPt" evidence="4">
    <location>
        <begin position="560"/>
        <end position="669"/>
    </location>
</feature>
<feature type="transmembrane region" description="Helical" evidence="3">
    <location>
        <begin position="280"/>
        <end position="302"/>
    </location>
</feature>
<feature type="transmembrane region" description="Helical" evidence="3">
    <location>
        <begin position="212"/>
        <end position="229"/>
    </location>
</feature>
<sequence length="921" mass="106019">MPLAWFFCLGYILLSPPAAYGKKPLVIEQDFQYENFSSQFSYYPDPDHNLTLDDILEMPSAFTPVKSQIPAFGFRDSTYWFWGKVDYRIKEARNFYLTIDYPMLDIIEIFFLQDGKLHHRVQTGDATSFFDRPIDHRNFVIPHTFDPNSQWDVLIRVRSHSTMKVGVSLYEPLYFWQQDSIINSLHFLYFGVLLVMIVYNAFVYLVVRDIGYVYYVLYVSAFLVFQISLTGFDYQYLWPFSPLLHERAIPFSISCSMLFMCLFTREFLGFKGRYPFFDKLCLFYASVSAVLIPISLIGPYLWVIRSAASFGLIASVSCFFVSMCLVKKHVEARYFFLAFTIYLVGGMFLSLSKFGLVADVFLVEHGMQIGSAFEVVLLSLALARRIKKLQDQKNALFEEIKDINNNLEQEVASKTKKLRSLLDNIPQGVISIGKGLKMGDEFSKEVEAIFCVKPRPGESFVAYFLDRLNLGDDEKARIESSLKASVGEASYCFDVNVSHLPHEVVLQRQGQKPVLLDLDWNYELDNESNIRDIVLSFRDVTELRKLQMEANQNLKELKFISELIQCQMDVFFKFLNKALQYIEENMRLATASDDYQESHGDIMFINIHTLKGLSRQIGLSLIIEKTHAMESYYGKLRNKKAPWSQKKIIDDLKQLRNYLRTYEDIAEDKLGWSQVRSQTTISDRAVRELIQTLQSIMVKMPEPNEGLNRIYQTFSSMYYVPLQKVINEAVQDIPRLAKDLEKPTPEIALSGMEIRVTPRCTLLIQDIMVHLLRNAMDHGIESEAIRRAKGKSVQGKITIGARIERGQCFLDVYDDGQGLAIDRINRLVDHGDEPWSHDQLIDVLFSQGLSTSHEVNEISGRGVGMAAVKRYLEEAGCQILTEFSELTEFQGERFLALRFSVILTHELFESSSFEPIRTLVG</sequence>
<evidence type="ECO:0000313" key="6">
    <source>
        <dbReference type="Proteomes" id="UP000192907"/>
    </source>
</evidence>
<dbReference type="AlphaFoldDB" id="A0A1Y6B7J4"/>
<feature type="transmembrane region" description="Helical" evidence="3">
    <location>
        <begin position="308"/>
        <end position="326"/>
    </location>
</feature>
<dbReference type="GO" id="GO:0000160">
    <property type="term" value="P:phosphorelay signal transduction system"/>
    <property type="evidence" value="ECO:0007669"/>
    <property type="project" value="InterPro"/>
</dbReference>
<organism evidence="5 6">
    <name type="scientific">Pseudobacteriovorax antillogorgiicola</name>
    <dbReference type="NCBI Taxonomy" id="1513793"/>
    <lineage>
        <taxon>Bacteria</taxon>
        <taxon>Pseudomonadati</taxon>
        <taxon>Bdellovibrionota</taxon>
        <taxon>Oligoflexia</taxon>
        <taxon>Oligoflexales</taxon>
        <taxon>Pseudobacteriovoracaceae</taxon>
        <taxon>Pseudobacteriovorax</taxon>
    </lineage>
</organism>